<dbReference type="InterPro" id="IPR020841">
    <property type="entry name" value="PKS_Beta-ketoAc_synthase_dom"/>
</dbReference>
<dbReference type="EMBL" id="JALJOU010000010">
    <property type="protein sequence ID" value="KAK9841867.1"/>
    <property type="molecule type" value="Genomic_DNA"/>
</dbReference>
<evidence type="ECO:0000256" key="3">
    <source>
        <dbReference type="ARBA" id="ARBA00022679"/>
    </source>
</evidence>
<gene>
    <name evidence="5" type="ORF">WJX81_008145</name>
</gene>
<comment type="caution">
    <text evidence="5">The sequence shown here is derived from an EMBL/GenBank/DDBJ whole genome shotgun (WGS) entry which is preliminary data.</text>
</comment>
<dbReference type="Proteomes" id="UP001445335">
    <property type="component" value="Unassembled WGS sequence"/>
</dbReference>
<dbReference type="GO" id="GO:0006633">
    <property type="term" value="P:fatty acid biosynthetic process"/>
    <property type="evidence" value="ECO:0007669"/>
    <property type="project" value="InterPro"/>
</dbReference>
<sequence>MPPALTRAVTATAWRGPRVGGAGHACRVVPPSRWDVEVGWHGEGALSRRFGAFVDSADLFDARAFGIAAPEAAAMDAQQRLLLEAAHEALAGASPRALSAFSATSGTLSAACGRISYTLGLKGPSVSIDTACSSSLVGVHLVVSSFLGSACPRALVAGVNLTLRAETTAVLSRAGMLAADGRCKTLDAGGDGYARAEACVVHLLEAFSERELAHTPLQGHALYVHGTSVNQDGRSSSLTAPNGPSQQQVVGAAAEVLAGAAGAKARRPLELQAAKCRLLHAEPAAGALGLSALAQRLQQAAGPAMLHLRALNAYLAPTLHVRACVGG</sequence>
<reference evidence="5 6" key="1">
    <citation type="journal article" date="2024" name="Nat. Commun.">
        <title>Phylogenomics reveals the evolutionary origins of lichenization in chlorophyte algae.</title>
        <authorList>
            <person name="Puginier C."/>
            <person name="Libourel C."/>
            <person name="Otte J."/>
            <person name="Skaloud P."/>
            <person name="Haon M."/>
            <person name="Grisel S."/>
            <person name="Petersen M."/>
            <person name="Berrin J.G."/>
            <person name="Delaux P.M."/>
            <person name="Dal Grande F."/>
            <person name="Keller J."/>
        </authorList>
    </citation>
    <scope>NUCLEOTIDE SEQUENCE [LARGE SCALE GENOMIC DNA]</scope>
    <source>
        <strain evidence="5 6">SAG 245.80</strain>
    </source>
</reference>
<evidence type="ECO:0000259" key="4">
    <source>
        <dbReference type="PROSITE" id="PS52004"/>
    </source>
</evidence>
<dbReference type="AlphaFoldDB" id="A0AAW1S7P8"/>
<dbReference type="InterPro" id="IPR014030">
    <property type="entry name" value="Ketoacyl_synth_N"/>
</dbReference>
<feature type="domain" description="Ketosynthase family 3 (KS3)" evidence="4">
    <location>
        <begin position="1"/>
        <end position="327"/>
    </location>
</feature>
<proteinExistence type="predicted"/>
<accession>A0AAW1S7P8</accession>
<dbReference type="PROSITE" id="PS00606">
    <property type="entry name" value="KS3_1"/>
    <property type="match status" value="1"/>
</dbReference>
<dbReference type="PROSITE" id="PS52004">
    <property type="entry name" value="KS3_2"/>
    <property type="match status" value="1"/>
</dbReference>
<protein>
    <recommendedName>
        <fullName evidence="4">Ketosynthase family 3 (KS3) domain-containing protein</fullName>
    </recommendedName>
</protein>
<evidence type="ECO:0000313" key="6">
    <source>
        <dbReference type="Proteomes" id="UP001445335"/>
    </source>
</evidence>
<dbReference type="InterPro" id="IPR050091">
    <property type="entry name" value="PKS_NRPS_Biosynth_Enz"/>
</dbReference>
<dbReference type="GO" id="GO:0004312">
    <property type="term" value="F:fatty acid synthase activity"/>
    <property type="evidence" value="ECO:0007669"/>
    <property type="project" value="TreeGrafter"/>
</dbReference>
<dbReference type="InterPro" id="IPR016039">
    <property type="entry name" value="Thiolase-like"/>
</dbReference>
<keyword evidence="6" id="KW-1185">Reference proteome</keyword>
<dbReference type="PANTHER" id="PTHR43775:SF37">
    <property type="entry name" value="SI:DKEY-61P9.11"/>
    <property type="match status" value="1"/>
</dbReference>
<dbReference type="SUPFAM" id="SSF53901">
    <property type="entry name" value="Thiolase-like"/>
    <property type="match status" value="2"/>
</dbReference>
<dbReference type="Gene3D" id="3.40.47.10">
    <property type="match status" value="2"/>
</dbReference>
<evidence type="ECO:0000256" key="2">
    <source>
        <dbReference type="ARBA" id="ARBA00022553"/>
    </source>
</evidence>
<dbReference type="InterPro" id="IPR018201">
    <property type="entry name" value="Ketoacyl_synth_AS"/>
</dbReference>
<dbReference type="GO" id="GO:0004315">
    <property type="term" value="F:3-oxoacyl-[acyl-carrier-protein] synthase activity"/>
    <property type="evidence" value="ECO:0007669"/>
    <property type="project" value="InterPro"/>
</dbReference>
<name>A0AAW1S7P8_9CHLO</name>
<keyword evidence="1" id="KW-0596">Phosphopantetheine</keyword>
<dbReference type="SMART" id="SM00825">
    <property type="entry name" value="PKS_KS"/>
    <property type="match status" value="1"/>
</dbReference>
<keyword evidence="2" id="KW-0597">Phosphoprotein</keyword>
<dbReference type="Pfam" id="PF00109">
    <property type="entry name" value="ketoacyl-synt"/>
    <property type="match status" value="2"/>
</dbReference>
<dbReference type="CDD" id="cd00833">
    <property type="entry name" value="PKS"/>
    <property type="match status" value="1"/>
</dbReference>
<organism evidence="5 6">
    <name type="scientific">Elliptochloris bilobata</name>
    <dbReference type="NCBI Taxonomy" id="381761"/>
    <lineage>
        <taxon>Eukaryota</taxon>
        <taxon>Viridiplantae</taxon>
        <taxon>Chlorophyta</taxon>
        <taxon>core chlorophytes</taxon>
        <taxon>Trebouxiophyceae</taxon>
        <taxon>Trebouxiophyceae incertae sedis</taxon>
        <taxon>Elliptochloris clade</taxon>
        <taxon>Elliptochloris</taxon>
    </lineage>
</organism>
<evidence type="ECO:0000256" key="1">
    <source>
        <dbReference type="ARBA" id="ARBA00022450"/>
    </source>
</evidence>
<dbReference type="PANTHER" id="PTHR43775">
    <property type="entry name" value="FATTY ACID SYNTHASE"/>
    <property type="match status" value="1"/>
</dbReference>
<evidence type="ECO:0000313" key="5">
    <source>
        <dbReference type="EMBL" id="KAK9841867.1"/>
    </source>
</evidence>
<keyword evidence="3" id="KW-0808">Transferase</keyword>